<protein>
    <recommendedName>
        <fullName evidence="5">Protein kinase domain-containing protein</fullName>
    </recommendedName>
</protein>
<gene>
    <name evidence="6" type="ORF">LSTR_LSTR006203</name>
</gene>
<dbReference type="EMBL" id="QKKF02002619">
    <property type="protein sequence ID" value="RZF48236.1"/>
    <property type="molecule type" value="Genomic_DNA"/>
</dbReference>
<dbReference type="AlphaFoldDB" id="A0A482XR12"/>
<dbReference type="InParanoid" id="A0A482XR12"/>
<keyword evidence="7" id="KW-1185">Reference proteome</keyword>
<dbReference type="InterPro" id="IPR000719">
    <property type="entry name" value="Prot_kinase_dom"/>
</dbReference>
<evidence type="ECO:0000313" key="7">
    <source>
        <dbReference type="Proteomes" id="UP000291343"/>
    </source>
</evidence>
<dbReference type="PROSITE" id="PS00108">
    <property type="entry name" value="PROTEIN_KINASE_ST"/>
    <property type="match status" value="1"/>
</dbReference>
<keyword evidence="4" id="KW-0723">Serine/threonine-protein kinase</keyword>
<evidence type="ECO:0000259" key="5">
    <source>
        <dbReference type="PROSITE" id="PS50011"/>
    </source>
</evidence>
<feature type="domain" description="Protein kinase" evidence="5">
    <location>
        <begin position="40"/>
        <end position="306"/>
    </location>
</feature>
<dbReference type="Proteomes" id="UP000291343">
    <property type="component" value="Unassembled WGS sequence"/>
</dbReference>
<dbReference type="OrthoDB" id="6513151at2759"/>
<dbReference type="PANTHER" id="PTHR24359:SF26">
    <property type="entry name" value="SERINE_THREONINE-PROTEIN KINASE MENG-PO"/>
    <property type="match status" value="1"/>
</dbReference>
<dbReference type="GO" id="GO:0004674">
    <property type="term" value="F:protein serine/threonine kinase activity"/>
    <property type="evidence" value="ECO:0007669"/>
    <property type="project" value="UniProtKB-KW"/>
</dbReference>
<keyword evidence="1 3" id="KW-0547">Nucleotide-binding</keyword>
<evidence type="ECO:0000313" key="6">
    <source>
        <dbReference type="EMBL" id="RZF48236.1"/>
    </source>
</evidence>
<dbReference type="GO" id="GO:0005524">
    <property type="term" value="F:ATP binding"/>
    <property type="evidence" value="ECO:0007669"/>
    <property type="project" value="UniProtKB-UniRule"/>
</dbReference>
<name>A0A482XR12_LAOST</name>
<organism evidence="6 7">
    <name type="scientific">Laodelphax striatellus</name>
    <name type="common">Small brown planthopper</name>
    <name type="synonym">Delphax striatella</name>
    <dbReference type="NCBI Taxonomy" id="195883"/>
    <lineage>
        <taxon>Eukaryota</taxon>
        <taxon>Metazoa</taxon>
        <taxon>Ecdysozoa</taxon>
        <taxon>Arthropoda</taxon>
        <taxon>Hexapoda</taxon>
        <taxon>Insecta</taxon>
        <taxon>Pterygota</taxon>
        <taxon>Neoptera</taxon>
        <taxon>Paraneoptera</taxon>
        <taxon>Hemiptera</taxon>
        <taxon>Auchenorrhyncha</taxon>
        <taxon>Fulgoroidea</taxon>
        <taxon>Delphacidae</taxon>
        <taxon>Criomorphinae</taxon>
        <taxon>Laodelphax</taxon>
    </lineage>
</organism>
<keyword evidence="4" id="KW-0808">Transferase</keyword>
<dbReference type="SUPFAM" id="SSF56112">
    <property type="entry name" value="Protein kinase-like (PK-like)"/>
    <property type="match status" value="1"/>
</dbReference>
<dbReference type="PROSITE" id="PS50011">
    <property type="entry name" value="PROTEIN_KINASE_DOM"/>
    <property type="match status" value="1"/>
</dbReference>
<accession>A0A482XR12</accession>
<dbReference type="PANTHER" id="PTHR24359">
    <property type="entry name" value="SERINE/THREONINE-PROTEIN KINASE SBK1"/>
    <property type="match status" value="1"/>
</dbReference>
<comment type="similarity">
    <text evidence="4">Belongs to the protein kinase superfamily.</text>
</comment>
<dbReference type="InterPro" id="IPR008271">
    <property type="entry name" value="Ser/Thr_kinase_AS"/>
</dbReference>
<keyword evidence="2 3" id="KW-0067">ATP-binding</keyword>
<dbReference type="Gene3D" id="1.10.510.10">
    <property type="entry name" value="Transferase(Phosphotransferase) domain 1"/>
    <property type="match status" value="1"/>
</dbReference>
<dbReference type="SMR" id="A0A482XR12"/>
<dbReference type="PROSITE" id="PS00107">
    <property type="entry name" value="PROTEIN_KINASE_ATP"/>
    <property type="match status" value="1"/>
</dbReference>
<evidence type="ECO:0000256" key="1">
    <source>
        <dbReference type="ARBA" id="ARBA00022741"/>
    </source>
</evidence>
<evidence type="ECO:0000256" key="2">
    <source>
        <dbReference type="ARBA" id="ARBA00022840"/>
    </source>
</evidence>
<keyword evidence="4" id="KW-0418">Kinase</keyword>
<proteinExistence type="inferred from homology"/>
<dbReference type="InterPro" id="IPR017441">
    <property type="entry name" value="Protein_kinase_ATP_BS"/>
</dbReference>
<dbReference type="FunCoup" id="A0A482XR12">
    <property type="interactions" value="2"/>
</dbReference>
<evidence type="ECO:0000256" key="4">
    <source>
        <dbReference type="RuleBase" id="RU000304"/>
    </source>
</evidence>
<reference evidence="6 7" key="1">
    <citation type="journal article" date="2017" name="Gigascience">
        <title>Genome sequence of the small brown planthopper, Laodelphax striatellus.</title>
        <authorList>
            <person name="Zhu J."/>
            <person name="Jiang F."/>
            <person name="Wang X."/>
            <person name="Yang P."/>
            <person name="Bao Y."/>
            <person name="Zhao W."/>
            <person name="Wang W."/>
            <person name="Lu H."/>
            <person name="Wang Q."/>
            <person name="Cui N."/>
            <person name="Li J."/>
            <person name="Chen X."/>
            <person name="Luo L."/>
            <person name="Yu J."/>
            <person name="Kang L."/>
            <person name="Cui F."/>
        </authorList>
    </citation>
    <scope>NUCLEOTIDE SEQUENCE [LARGE SCALE GENOMIC DNA]</scope>
    <source>
        <strain evidence="6">Lst14</strain>
    </source>
</reference>
<evidence type="ECO:0000256" key="3">
    <source>
        <dbReference type="PROSITE-ProRule" id="PRU10141"/>
    </source>
</evidence>
<sequence length="388" mass="44570">MTGYTSTSSSYKMRNEKSRESGLHRIQEVELENVDLNDDYDVERTLGEGCFAKILLATHRKTNTTVVLKAVHTEMSTVKDFYREFHYSYHLSPHPNILSSYPVAFQSEGCYIFAQEYAQLGDLAGVVRAGGIPEESCKKVAQQLCSALEFLHSKQLVHRDIKLENILVFAGDLSKVKLCDFGETRKEGCLVNKVRGTWHPFLPPEVCETVKNERFTCRPASDCWQVGIVLFVCLTGCPPWHSADLTSDTDYSNFSKWQKRRTTKIPSQFRKFTPRLLRMFRRLMEHKPEKRASITEVYKYLKDSWLLEKNSSGSPVERKDSTNLYIDHDDDDDDEDAHHINDENKVRLTKLLSSYGLETTLDQKAMTSRIWEWVLACESNADANLEGI</sequence>
<comment type="caution">
    <text evidence="6">The sequence shown here is derived from an EMBL/GenBank/DDBJ whole genome shotgun (WGS) entry which is preliminary data.</text>
</comment>
<dbReference type="InterPro" id="IPR011009">
    <property type="entry name" value="Kinase-like_dom_sf"/>
</dbReference>
<dbReference type="SMART" id="SM00220">
    <property type="entry name" value="S_TKc"/>
    <property type="match status" value="1"/>
</dbReference>
<feature type="binding site" evidence="3">
    <location>
        <position position="69"/>
    </location>
    <ligand>
        <name>ATP</name>
        <dbReference type="ChEBI" id="CHEBI:30616"/>
    </ligand>
</feature>
<dbReference type="Pfam" id="PF00069">
    <property type="entry name" value="Pkinase"/>
    <property type="match status" value="1"/>
</dbReference>